<feature type="compositionally biased region" description="Basic and acidic residues" evidence="1">
    <location>
        <begin position="45"/>
        <end position="57"/>
    </location>
</feature>
<evidence type="ECO:0000313" key="3">
    <source>
        <dbReference type="EMBL" id="CAF1658475.1"/>
    </source>
</evidence>
<protein>
    <submittedName>
        <fullName evidence="3">Uncharacterized protein</fullName>
    </submittedName>
</protein>
<dbReference type="Proteomes" id="UP000663870">
    <property type="component" value="Unassembled WGS sequence"/>
</dbReference>
<evidence type="ECO:0000256" key="1">
    <source>
        <dbReference type="SAM" id="MobiDB-lite"/>
    </source>
</evidence>
<dbReference type="Proteomes" id="UP000663854">
    <property type="component" value="Unassembled WGS sequence"/>
</dbReference>
<gene>
    <name evidence="3" type="ORF">JXQ802_LOCUS55666</name>
    <name evidence="2" type="ORF">PYM288_LOCUS39131</name>
</gene>
<name>A0A816FBP1_9BILA</name>
<dbReference type="EMBL" id="CAJNOH010010290">
    <property type="protein sequence ID" value="CAF1510783.1"/>
    <property type="molecule type" value="Genomic_DNA"/>
</dbReference>
<reference evidence="3" key="1">
    <citation type="submission" date="2021-02" db="EMBL/GenBank/DDBJ databases">
        <authorList>
            <person name="Nowell W R."/>
        </authorList>
    </citation>
    <scope>NUCLEOTIDE SEQUENCE</scope>
</reference>
<keyword evidence="4" id="KW-1185">Reference proteome</keyword>
<dbReference type="EMBL" id="CAJNOL010012105">
    <property type="protein sequence ID" value="CAF1658475.1"/>
    <property type="molecule type" value="Genomic_DNA"/>
</dbReference>
<sequence>MKNPGKRSSVKRLLEHPFLQENLTTQIAKDLLDRLYNEAMNNTISEDRDNDKDDRHSPLNVPLSTKNKNNENVEHIQRLQSLGLAEENIHTLMKKLSLSAFENLSLNEIQHIVDVICNI</sequence>
<comment type="caution">
    <text evidence="3">The sequence shown here is derived from an EMBL/GenBank/DDBJ whole genome shotgun (WGS) entry which is preliminary data.</text>
</comment>
<proteinExistence type="predicted"/>
<evidence type="ECO:0000313" key="2">
    <source>
        <dbReference type="EMBL" id="CAF1510783.1"/>
    </source>
</evidence>
<evidence type="ECO:0000313" key="4">
    <source>
        <dbReference type="Proteomes" id="UP000663870"/>
    </source>
</evidence>
<dbReference type="AlphaFoldDB" id="A0A816FBP1"/>
<accession>A0A816FBP1</accession>
<feature type="region of interest" description="Disordered" evidence="1">
    <location>
        <begin position="43"/>
        <end position="69"/>
    </location>
</feature>
<organism evidence="3 4">
    <name type="scientific">Rotaria sordida</name>
    <dbReference type="NCBI Taxonomy" id="392033"/>
    <lineage>
        <taxon>Eukaryota</taxon>
        <taxon>Metazoa</taxon>
        <taxon>Spiralia</taxon>
        <taxon>Gnathifera</taxon>
        <taxon>Rotifera</taxon>
        <taxon>Eurotatoria</taxon>
        <taxon>Bdelloidea</taxon>
        <taxon>Philodinida</taxon>
        <taxon>Philodinidae</taxon>
        <taxon>Rotaria</taxon>
    </lineage>
</organism>